<evidence type="ECO:0000313" key="3">
    <source>
        <dbReference type="Proteomes" id="UP000095281"/>
    </source>
</evidence>
<keyword evidence="3" id="KW-1185">Reference proteome</keyword>
<dbReference type="SUPFAM" id="SSF57667">
    <property type="entry name" value="beta-beta-alpha zinc fingers"/>
    <property type="match status" value="1"/>
</dbReference>
<feature type="domain" description="RRM" evidence="2">
    <location>
        <begin position="45"/>
        <end position="111"/>
    </location>
</feature>
<dbReference type="InterPro" id="IPR012677">
    <property type="entry name" value="Nucleotide-bd_a/b_plait_sf"/>
</dbReference>
<evidence type="ECO:0000256" key="1">
    <source>
        <dbReference type="PROSITE-ProRule" id="PRU00176"/>
    </source>
</evidence>
<dbReference type="SMART" id="SM00451">
    <property type="entry name" value="ZnF_U1"/>
    <property type="match status" value="1"/>
</dbReference>
<dbReference type="InterPro" id="IPR000504">
    <property type="entry name" value="RRM_dom"/>
</dbReference>
<dbReference type="InterPro" id="IPR036236">
    <property type="entry name" value="Znf_C2H2_sf"/>
</dbReference>
<protein>
    <submittedName>
        <fullName evidence="4">RRM domain-containing protein</fullName>
    </submittedName>
</protein>
<dbReference type="InterPro" id="IPR035979">
    <property type="entry name" value="RBD_domain_sf"/>
</dbReference>
<dbReference type="InterPro" id="IPR013087">
    <property type="entry name" value="Znf_C2H2_type"/>
</dbReference>
<keyword evidence="1" id="KW-0694">RNA-binding</keyword>
<evidence type="ECO:0000313" key="4">
    <source>
        <dbReference type="WBParaSite" id="MhA1_Contig2134.frz3.gene11"/>
    </source>
</evidence>
<name>A0A1I8BF15_MELHA</name>
<sequence>METTFLCDVCNVKVFSQKFWDDHINGRKHKQMIDKKANLDSLARRSVHLNNFKEEIKEEQLLQIFDQFGEVDRVLIDKSGKNAYAIVEFKEEEAARNLLGAMQRIKIGKVIFRNIIGFIFQNSTFN</sequence>
<accession>A0A1I8BF15</accession>
<dbReference type="PROSITE" id="PS50102">
    <property type="entry name" value="RRM"/>
    <property type="match status" value="1"/>
</dbReference>
<dbReference type="Pfam" id="PF00076">
    <property type="entry name" value="RRM_1"/>
    <property type="match status" value="1"/>
</dbReference>
<evidence type="ECO:0000259" key="2">
    <source>
        <dbReference type="PROSITE" id="PS50102"/>
    </source>
</evidence>
<dbReference type="InterPro" id="IPR003604">
    <property type="entry name" value="Matrin/U1-like-C_Znf_C2H2"/>
</dbReference>
<dbReference type="Pfam" id="PF12874">
    <property type="entry name" value="zf-met"/>
    <property type="match status" value="1"/>
</dbReference>
<dbReference type="AlphaFoldDB" id="A0A1I8BF15"/>
<dbReference type="OMA" id="DDHINGR"/>
<organism evidence="3 4">
    <name type="scientific">Meloidogyne hapla</name>
    <name type="common">Root-knot nematode worm</name>
    <dbReference type="NCBI Taxonomy" id="6305"/>
    <lineage>
        <taxon>Eukaryota</taxon>
        <taxon>Metazoa</taxon>
        <taxon>Ecdysozoa</taxon>
        <taxon>Nematoda</taxon>
        <taxon>Chromadorea</taxon>
        <taxon>Rhabditida</taxon>
        <taxon>Tylenchina</taxon>
        <taxon>Tylenchomorpha</taxon>
        <taxon>Tylenchoidea</taxon>
        <taxon>Meloidogynidae</taxon>
        <taxon>Meloidogyninae</taxon>
        <taxon>Meloidogyne</taxon>
    </lineage>
</organism>
<proteinExistence type="predicted"/>
<dbReference type="SUPFAM" id="SSF54928">
    <property type="entry name" value="RNA-binding domain, RBD"/>
    <property type="match status" value="1"/>
</dbReference>
<dbReference type="SMART" id="SM00360">
    <property type="entry name" value="RRM"/>
    <property type="match status" value="1"/>
</dbReference>
<dbReference type="GO" id="GO:0008270">
    <property type="term" value="F:zinc ion binding"/>
    <property type="evidence" value="ECO:0007669"/>
    <property type="project" value="InterPro"/>
</dbReference>
<dbReference type="GO" id="GO:0003723">
    <property type="term" value="F:RNA binding"/>
    <property type="evidence" value="ECO:0007669"/>
    <property type="project" value="UniProtKB-UniRule"/>
</dbReference>
<dbReference type="WBParaSite" id="MhA1_Contig2134.frz3.gene11">
    <property type="protein sequence ID" value="MhA1_Contig2134.frz3.gene11"/>
    <property type="gene ID" value="MhA1_Contig2134.frz3.gene11"/>
</dbReference>
<dbReference type="Proteomes" id="UP000095281">
    <property type="component" value="Unplaced"/>
</dbReference>
<dbReference type="Gene3D" id="3.30.160.60">
    <property type="entry name" value="Classic Zinc Finger"/>
    <property type="match status" value="1"/>
</dbReference>
<reference evidence="4" key="1">
    <citation type="submission" date="2016-11" db="UniProtKB">
        <authorList>
            <consortium name="WormBaseParasite"/>
        </authorList>
    </citation>
    <scope>IDENTIFICATION</scope>
</reference>
<dbReference type="Gene3D" id="3.30.70.330">
    <property type="match status" value="1"/>
</dbReference>